<evidence type="ECO:0000259" key="15">
    <source>
        <dbReference type="PROSITE" id="PS50095"/>
    </source>
</evidence>
<keyword evidence="6" id="KW-0808">Transferase</keyword>
<dbReference type="PROSITE" id="PS50109">
    <property type="entry name" value="HIS_KIN"/>
    <property type="match status" value="1"/>
</dbReference>
<dbReference type="InterPro" id="IPR010559">
    <property type="entry name" value="Sig_transdc_His_kin_internal"/>
</dbReference>
<dbReference type="GO" id="GO:0005524">
    <property type="term" value="F:ATP binding"/>
    <property type="evidence" value="ECO:0007669"/>
    <property type="project" value="UniProtKB-KW"/>
</dbReference>
<keyword evidence="10" id="KW-0067">ATP-binding</keyword>
<dbReference type="InterPro" id="IPR036890">
    <property type="entry name" value="HATPase_C_sf"/>
</dbReference>
<dbReference type="Gene3D" id="3.30.450.20">
    <property type="entry name" value="PAS domain"/>
    <property type="match status" value="2"/>
</dbReference>
<evidence type="ECO:0000256" key="1">
    <source>
        <dbReference type="ARBA" id="ARBA00000085"/>
    </source>
</evidence>
<feature type="domain" description="HAMP" evidence="17">
    <location>
        <begin position="359"/>
        <end position="411"/>
    </location>
</feature>
<evidence type="ECO:0000256" key="2">
    <source>
        <dbReference type="ARBA" id="ARBA00004651"/>
    </source>
</evidence>
<evidence type="ECO:0000259" key="16">
    <source>
        <dbReference type="PROSITE" id="PS50109"/>
    </source>
</evidence>
<dbReference type="Gene3D" id="6.10.340.10">
    <property type="match status" value="1"/>
</dbReference>
<reference evidence="18 19" key="1">
    <citation type="submission" date="2019-07" db="EMBL/GenBank/DDBJ databases">
        <authorList>
            <person name="Kim J.K."/>
            <person name="Cheong H.-M."/>
            <person name="Choi Y."/>
            <person name="Hwang K.J."/>
            <person name="Lee S."/>
            <person name="Choi C."/>
        </authorList>
    </citation>
    <scope>NUCLEOTIDE SEQUENCE [LARGE SCALE GENOMIC DNA]</scope>
    <source>
        <strain evidence="18 19">KS 22</strain>
    </source>
</reference>
<keyword evidence="7 14" id="KW-0812">Transmembrane</keyword>
<dbReference type="SUPFAM" id="SSF55874">
    <property type="entry name" value="ATPase domain of HSP90 chaperone/DNA topoisomerase II/histidine kinase"/>
    <property type="match status" value="1"/>
</dbReference>
<dbReference type="Pfam" id="PF02518">
    <property type="entry name" value="HATPase_c"/>
    <property type="match status" value="1"/>
</dbReference>
<dbReference type="PROSITE" id="PS50885">
    <property type="entry name" value="HAMP"/>
    <property type="match status" value="1"/>
</dbReference>
<dbReference type="InterPro" id="IPR033479">
    <property type="entry name" value="dCache_1"/>
</dbReference>
<dbReference type="InterPro" id="IPR003594">
    <property type="entry name" value="HATPase_dom"/>
</dbReference>
<evidence type="ECO:0000256" key="10">
    <source>
        <dbReference type="ARBA" id="ARBA00022840"/>
    </source>
</evidence>
<dbReference type="GO" id="GO:0005886">
    <property type="term" value="C:plasma membrane"/>
    <property type="evidence" value="ECO:0007669"/>
    <property type="project" value="UniProtKB-SubCell"/>
</dbReference>
<feature type="transmembrane region" description="Helical" evidence="14">
    <location>
        <begin position="338"/>
        <end position="357"/>
    </location>
</feature>
<sequence length="628" mass="71118">MTVEFRLRSVMMVSIRSAKRGRSMRNKIGSNWFRSQRIQNKIIFIYFPLVFIPLLLLGYMSYTINTDAIIKKTTKNMLDESRLITTRVDTILANAESFANIAMLDLNKETKLKTLEGSKPPFMDEEGPLSEEHVLRTQIENKLDFAKLIFREVESAVFIDRNRNVYTTDARLIDGTDEGLSSPMFREVAASNGIMKWFAMERRNYWVLDDKKAVLTVGKKILDTETMETLGYLFVNIDEKTLSAVYNPVGPEQSNGYYIVDNRGVVISSTDEERILRPLEPNKKSDIFAEQTVLIETKNASGNKILLTAMPFGLSDWKLVNEIALSDLTRESGKVSRIILIVGGICLLFALFGAIILSRAIATPIISLAKHVSRIRDENIDRPVEVKSNDEIGILGSGLNIMLARVNDLLIKVKEEQQLKREYEFALVQEQIKPHFFYNTLDLIYVLCKTGESAEAGKATKALADFYRIALSNGKEVITVREETRNLHSYLYIQSARYSDLFDFKIDIPNELLNYSIPKLTLQPLVENAIYHGIKEKGSFGHITVSGYKQGDTMILQVSDDGVGFPDEELERFKEGKRERNSFGLSSVDERIKLYFGDRYGIRIHSGEGKGTDIIVDIPLTNGESLDG</sequence>
<keyword evidence="9 18" id="KW-0418">Kinase</keyword>
<dbReference type="SMART" id="SM00304">
    <property type="entry name" value="HAMP"/>
    <property type="match status" value="1"/>
</dbReference>
<proteinExistence type="predicted"/>
<keyword evidence="11 14" id="KW-1133">Transmembrane helix</keyword>
<dbReference type="CDD" id="cd06225">
    <property type="entry name" value="HAMP"/>
    <property type="match status" value="1"/>
</dbReference>
<dbReference type="PROSITE" id="PS50095">
    <property type="entry name" value="PLAT"/>
    <property type="match status" value="1"/>
</dbReference>
<dbReference type="InterPro" id="IPR050640">
    <property type="entry name" value="Bact_2-comp_sensor_kinase"/>
</dbReference>
<comment type="catalytic activity">
    <reaction evidence="1">
        <text>ATP + protein L-histidine = ADP + protein N-phospho-L-histidine.</text>
        <dbReference type="EC" id="2.7.13.3"/>
    </reaction>
</comment>
<evidence type="ECO:0000256" key="13">
    <source>
        <dbReference type="ARBA" id="ARBA00023136"/>
    </source>
</evidence>
<evidence type="ECO:0000259" key="17">
    <source>
        <dbReference type="PROSITE" id="PS50885"/>
    </source>
</evidence>
<evidence type="ECO:0000313" key="19">
    <source>
        <dbReference type="Proteomes" id="UP000515679"/>
    </source>
</evidence>
<protein>
    <recommendedName>
        <fullName evidence="3">histidine kinase</fullName>
        <ecNumber evidence="3">2.7.13.3</ecNumber>
    </recommendedName>
</protein>
<evidence type="ECO:0000256" key="11">
    <source>
        <dbReference type="ARBA" id="ARBA00022989"/>
    </source>
</evidence>
<dbReference type="InterPro" id="IPR001024">
    <property type="entry name" value="PLAT/LH2_dom"/>
</dbReference>
<dbReference type="Gene3D" id="3.30.565.10">
    <property type="entry name" value="Histidine kinase-like ATPase, C-terminal domain"/>
    <property type="match status" value="1"/>
</dbReference>
<dbReference type="EMBL" id="CP041969">
    <property type="protein sequence ID" value="QMV40955.1"/>
    <property type="molecule type" value="Genomic_DNA"/>
</dbReference>
<evidence type="ECO:0000256" key="12">
    <source>
        <dbReference type="ARBA" id="ARBA00023012"/>
    </source>
</evidence>
<evidence type="ECO:0000256" key="4">
    <source>
        <dbReference type="ARBA" id="ARBA00022475"/>
    </source>
</evidence>
<comment type="subcellular location">
    <subcellularLocation>
        <location evidence="2">Cell membrane</location>
        <topology evidence="2">Multi-pass membrane protein</topology>
    </subcellularLocation>
</comment>
<evidence type="ECO:0000256" key="5">
    <source>
        <dbReference type="ARBA" id="ARBA00022553"/>
    </source>
</evidence>
<keyword evidence="5" id="KW-0597">Phosphoprotein</keyword>
<evidence type="ECO:0000256" key="14">
    <source>
        <dbReference type="SAM" id="Phobius"/>
    </source>
</evidence>
<dbReference type="EC" id="2.7.13.3" evidence="3"/>
<gene>
    <name evidence="18" type="ORF">FPL14_06820</name>
</gene>
<dbReference type="Proteomes" id="UP000515679">
    <property type="component" value="Chromosome"/>
</dbReference>
<keyword evidence="19" id="KW-1185">Reference proteome</keyword>
<keyword evidence="13 14" id="KW-0472">Membrane</keyword>
<feature type="transmembrane region" description="Helical" evidence="14">
    <location>
        <begin position="43"/>
        <end position="62"/>
    </location>
</feature>
<dbReference type="Pfam" id="PF00672">
    <property type="entry name" value="HAMP"/>
    <property type="match status" value="1"/>
</dbReference>
<evidence type="ECO:0000256" key="3">
    <source>
        <dbReference type="ARBA" id="ARBA00012438"/>
    </source>
</evidence>
<evidence type="ECO:0000256" key="7">
    <source>
        <dbReference type="ARBA" id="ARBA00022692"/>
    </source>
</evidence>
<keyword evidence="12" id="KW-0902">Two-component regulatory system</keyword>
<dbReference type="KEGG" id="cchl:FPL14_06820"/>
<evidence type="ECO:0000256" key="6">
    <source>
        <dbReference type="ARBA" id="ARBA00022679"/>
    </source>
</evidence>
<name>A0A7G5BVH1_9BACL</name>
<dbReference type="PANTHER" id="PTHR34220">
    <property type="entry name" value="SENSOR HISTIDINE KINASE YPDA"/>
    <property type="match status" value="1"/>
</dbReference>
<dbReference type="InterPro" id="IPR005467">
    <property type="entry name" value="His_kinase_dom"/>
</dbReference>
<evidence type="ECO:0000313" key="18">
    <source>
        <dbReference type="EMBL" id="QMV40955.1"/>
    </source>
</evidence>
<evidence type="ECO:0000256" key="8">
    <source>
        <dbReference type="ARBA" id="ARBA00022741"/>
    </source>
</evidence>
<dbReference type="SMART" id="SM00387">
    <property type="entry name" value="HATPase_c"/>
    <property type="match status" value="1"/>
</dbReference>
<accession>A0A7G5BVH1</accession>
<evidence type="ECO:0000256" key="9">
    <source>
        <dbReference type="ARBA" id="ARBA00022777"/>
    </source>
</evidence>
<dbReference type="SUPFAM" id="SSF158472">
    <property type="entry name" value="HAMP domain-like"/>
    <property type="match status" value="1"/>
</dbReference>
<dbReference type="Pfam" id="PF02743">
    <property type="entry name" value="dCache_1"/>
    <property type="match status" value="1"/>
</dbReference>
<dbReference type="Pfam" id="PF06580">
    <property type="entry name" value="His_kinase"/>
    <property type="match status" value="1"/>
</dbReference>
<dbReference type="AlphaFoldDB" id="A0A7G5BVH1"/>
<keyword evidence="8" id="KW-0547">Nucleotide-binding</keyword>
<dbReference type="PANTHER" id="PTHR34220:SF7">
    <property type="entry name" value="SENSOR HISTIDINE KINASE YPDA"/>
    <property type="match status" value="1"/>
</dbReference>
<feature type="domain" description="Histidine kinase" evidence="16">
    <location>
        <begin position="522"/>
        <end position="622"/>
    </location>
</feature>
<organism evidence="18 19">
    <name type="scientific">Cohnella cholangitidis</name>
    <dbReference type="NCBI Taxonomy" id="2598458"/>
    <lineage>
        <taxon>Bacteria</taxon>
        <taxon>Bacillati</taxon>
        <taxon>Bacillota</taxon>
        <taxon>Bacilli</taxon>
        <taxon>Bacillales</taxon>
        <taxon>Paenibacillaceae</taxon>
        <taxon>Cohnella</taxon>
    </lineage>
</organism>
<dbReference type="GO" id="GO:0000155">
    <property type="term" value="F:phosphorelay sensor kinase activity"/>
    <property type="evidence" value="ECO:0007669"/>
    <property type="project" value="InterPro"/>
</dbReference>
<feature type="domain" description="PLAT" evidence="15">
    <location>
        <begin position="598"/>
        <end position="628"/>
    </location>
</feature>
<keyword evidence="4" id="KW-1003">Cell membrane</keyword>
<dbReference type="InterPro" id="IPR003660">
    <property type="entry name" value="HAMP_dom"/>
</dbReference>